<name>A0ABY0TAW7_9PROT</name>
<dbReference type="EMBL" id="FNKY01000001">
    <property type="protein sequence ID" value="SDQ28818.1"/>
    <property type="molecule type" value="Genomic_DNA"/>
</dbReference>
<evidence type="ECO:0000313" key="2">
    <source>
        <dbReference type="Proteomes" id="UP000183471"/>
    </source>
</evidence>
<comment type="caution">
    <text evidence="1">The sequence shown here is derived from an EMBL/GenBank/DDBJ whole genome shotgun (WGS) entry which is preliminary data.</text>
</comment>
<protein>
    <recommendedName>
        <fullName evidence="3">Polysaccharide deacetylase</fullName>
    </recommendedName>
</protein>
<sequence length="320" mass="36338">MMDVFITVDVEIWCDGWDNIDAKFPSAFQRYIYGPTSRGNYGLPYQLDQLREHGLTGVFFVEPLFSTRFGLDPLSEIVGLVRERGHELQLHLHTEWVDESKEPLLDDITGKKQLLRYFSLEDQTILIQAGARLIELAGGQSVNAFRAGNFGFNRDTLRALARNHIVFDSSYNASMLGRDSGVSPDVPLMEPIECEGVYEYPMTVFQDGASSLRHAQVTACSYREMEGLLWQALESGRKAFVILSHNFELLNGGMDRPDDIVVARFRKLCTFLDRHRDCFRVRGFHGLAPDLADSQPAPLTSPIWKTGLRMLEQGLRRGFR</sequence>
<keyword evidence="2" id="KW-1185">Reference proteome</keyword>
<dbReference type="RefSeq" id="WP_074630398.1">
    <property type="nucleotide sequence ID" value="NZ_FNKY01000001.1"/>
</dbReference>
<evidence type="ECO:0008006" key="3">
    <source>
        <dbReference type="Google" id="ProtNLM"/>
    </source>
</evidence>
<organism evidence="1 2">
    <name type="scientific">Nitrosospira multiformis</name>
    <dbReference type="NCBI Taxonomy" id="1231"/>
    <lineage>
        <taxon>Bacteria</taxon>
        <taxon>Pseudomonadati</taxon>
        <taxon>Pseudomonadota</taxon>
        <taxon>Betaproteobacteria</taxon>
        <taxon>Nitrosomonadales</taxon>
        <taxon>Nitrosomonadaceae</taxon>
        <taxon>Nitrosospira</taxon>
    </lineage>
</organism>
<reference evidence="1 2" key="1">
    <citation type="submission" date="2016-10" db="EMBL/GenBank/DDBJ databases">
        <authorList>
            <person name="Varghese N."/>
            <person name="Submissions S."/>
        </authorList>
    </citation>
    <scope>NUCLEOTIDE SEQUENCE [LARGE SCALE GENOMIC DNA]</scope>
    <source>
        <strain evidence="1 2">Nl1</strain>
    </source>
</reference>
<dbReference type="InterPro" id="IPR011330">
    <property type="entry name" value="Glyco_hydro/deAcase_b/a-brl"/>
</dbReference>
<dbReference type="Gene3D" id="3.20.20.370">
    <property type="entry name" value="Glycoside hydrolase/deacetylase"/>
    <property type="match status" value="1"/>
</dbReference>
<dbReference type="CDD" id="cd10933">
    <property type="entry name" value="CE4_u9"/>
    <property type="match status" value="1"/>
</dbReference>
<dbReference type="SUPFAM" id="SSF88713">
    <property type="entry name" value="Glycoside hydrolase/deacetylase"/>
    <property type="match status" value="1"/>
</dbReference>
<dbReference type="Proteomes" id="UP000183471">
    <property type="component" value="Unassembled WGS sequence"/>
</dbReference>
<gene>
    <name evidence="1" type="ORF">SAMN05216402_0205</name>
</gene>
<proteinExistence type="predicted"/>
<accession>A0ABY0TAW7</accession>
<evidence type="ECO:0000313" key="1">
    <source>
        <dbReference type="EMBL" id="SDQ28818.1"/>
    </source>
</evidence>